<evidence type="ECO:0000313" key="2">
    <source>
        <dbReference type="Proteomes" id="UP001281147"/>
    </source>
</evidence>
<organism evidence="1 2">
    <name type="scientific">Vermiconidia calcicola</name>
    <dbReference type="NCBI Taxonomy" id="1690605"/>
    <lineage>
        <taxon>Eukaryota</taxon>
        <taxon>Fungi</taxon>
        <taxon>Dikarya</taxon>
        <taxon>Ascomycota</taxon>
        <taxon>Pezizomycotina</taxon>
        <taxon>Dothideomycetes</taxon>
        <taxon>Dothideomycetidae</taxon>
        <taxon>Mycosphaerellales</taxon>
        <taxon>Extremaceae</taxon>
        <taxon>Vermiconidia</taxon>
    </lineage>
</organism>
<sequence>MVPKATLAMTTMRVVLLAPLEGIPLTWEDERSSTDGPNLSPLFTAWREEFRAIPSCIATELVFFDLVRSFRMSPERIARLIHNLSAVLRRRSQGRLRCRIIGCKTLGGRKYIEQSTVNVVSADAGMNEATRPNAYKEYAAGSPAFLSHTRPD</sequence>
<dbReference type="Proteomes" id="UP001281147">
    <property type="component" value="Unassembled WGS sequence"/>
</dbReference>
<gene>
    <name evidence="1" type="ORF">LTR37_008852</name>
</gene>
<protein>
    <submittedName>
        <fullName evidence="1">Uncharacterized protein</fullName>
    </submittedName>
</protein>
<keyword evidence="2" id="KW-1185">Reference proteome</keyword>
<accession>A0ACC3N9D1</accession>
<evidence type="ECO:0000313" key="1">
    <source>
        <dbReference type="EMBL" id="KAK3712762.1"/>
    </source>
</evidence>
<proteinExistence type="predicted"/>
<name>A0ACC3N9D1_9PEZI</name>
<comment type="caution">
    <text evidence="1">The sequence shown here is derived from an EMBL/GenBank/DDBJ whole genome shotgun (WGS) entry which is preliminary data.</text>
</comment>
<dbReference type="EMBL" id="JAUTXU010000067">
    <property type="protein sequence ID" value="KAK3712762.1"/>
    <property type="molecule type" value="Genomic_DNA"/>
</dbReference>
<reference evidence="1" key="1">
    <citation type="submission" date="2023-07" db="EMBL/GenBank/DDBJ databases">
        <title>Black Yeasts Isolated from many extreme environments.</title>
        <authorList>
            <person name="Coleine C."/>
            <person name="Stajich J.E."/>
            <person name="Selbmann L."/>
        </authorList>
    </citation>
    <scope>NUCLEOTIDE SEQUENCE</scope>
    <source>
        <strain evidence="1">CCFEE 5714</strain>
    </source>
</reference>